<dbReference type="EMBL" id="PYGA01000012">
    <property type="protein sequence ID" value="PSK96209.1"/>
    <property type="molecule type" value="Genomic_DNA"/>
</dbReference>
<dbReference type="PIRSF" id="PIRSF017393">
    <property type="entry name" value="MTase_SAV2177"/>
    <property type="match status" value="1"/>
</dbReference>
<comment type="caution">
    <text evidence="2">The sequence shown here is derived from an EMBL/GenBank/DDBJ whole genome shotgun (WGS) entry which is preliminary data.</text>
</comment>
<proteinExistence type="predicted"/>
<dbReference type="GO" id="GO:0008168">
    <property type="term" value="F:methyltransferase activity"/>
    <property type="evidence" value="ECO:0007669"/>
    <property type="project" value="UniProtKB-KW"/>
</dbReference>
<dbReference type="InterPro" id="IPR006764">
    <property type="entry name" value="SAM_dep_MeTrfase_SAV2177_type"/>
</dbReference>
<organism evidence="2 3">
    <name type="scientific">Murinocardiopsis flavida</name>
    <dbReference type="NCBI Taxonomy" id="645275"/>
    <lineage>
        <taxon>Bacteria</taxon>
        <taxon>Bacillati</taxon>
        <taxon>Actinomycetota</taxon>
        <taxon>Actinomycetes</taxon>
        <taxon>Streptosporangiales</taxon>
        <taxon>Nocardiopsidaceae</taxon>
        <taxon>Murinocardiopsis</taxon>
    </lineage>
</organism>
<evidence type="ECO:0000313" key="3">
    <source>
        <dbReference type="Proteomes" id="UP000240542"/>
    </source>
</evidence>
<protein>
    <submittedName>
        <fullName evidence="2">O-methyltransferase involved in polyketide biosynthesis</fullName>
    </submittedName>
</protein>
<accession>A0A2P8DG84</accession>
<reference evidence="2 3" key="1">
    <citation type="submission" date="2018-03" db="EMBL/GenBank/DDBJ databases">
        <title>Genomic Encyclopedia of Archaeal and Bacterial Type Strains, Phase II (KMG-II): from individual species to whole genera.</title>
        <authorList>
            <person name="Goeker M."/>
        </authorList>
    </citation>
    <scope>NUCLEOTIDE SEQUENCE [LARGE SCALE GENOMIC DNA]</scope>
    <source>
        <strain evidence="2 3">DSM 45312</strain>
    </source>
</reference>
<dbReference type="GO" id="GO:0032259">
    <property type="term" value="P:methylation"/>
    <property type="evidence" value="ECO:0007669"/>
    <property type="project" value="UniProtKB-KW"/>
</dbReference>
<evidence type="ECO:0000313" key="2">
    <source>
        <dbReference type="EMBL" id="PSK96209.1"/>
    </source>
</evidence>
<dbReference type="Pfam" id="PF04672">
    <property type="entry name" value="Methyltransf_19"/>
    <property type="match status" value="1"/>
</dbReference>
<dbReference type="Gene3D" id="3.40.50.150">
    <property type="entry name" value="Vaccinia Virus protein VP39"/>
    <property type="match status" value="1"/>
</dbReference>
<dbReference type="InterPro" id="IPR029063">
    <property type="entry name" value="SAM-dependent_MTases_sf"/>
</dbReference>
<sequence>MPNPDFFYDNTRPARPVPGVDLSRPSAARMYNLMLGGTDNFEVDRSALDALLEQVPEMRDMALANRKWLGRVVRYLSESGIDQFLDIGSGLPSQNPTHQVAARHVPGREPRVVYVDYDPMVLSHARAILAEDPSTTTVVQGDLRDPAQILDHPDVNAFIDFNQPVALLLVAVLHFLPDDQHPHRVVQTLRDALPPGSYIAISHVDNAMAPQRAAFLQDYYTERGIPGQVRSPEQVTRFFHGTEPVDPGLGYIGSWRPDLTVTDPDPAGAPHPPPATGSDPAQAWVYGGLCRVP</sequence>
<dbReference type="RefSeq" id="WP_106584177.1">
    <property type="nucleotide sequence ID" value="NZ_PYGA01000012.1"/>
</dbReference>
<name>A0A2P8DG84_9ACTN</name>
<dbReference type="AlphaFoldDB" id="A0A2P8DG84"/>
<dbReference type="CDD" id="cd02440">
    <property type="entry name" value="AdoMet_MTases"/>
    <property type="match status" value="1"/>
</dbReference>
<dbReference type="Proteomes" id="UP000240542">
    <property type="component" value="Unassembled WGS sequence"/>
</dbReference>
<keyword evidence="2" id="KW-0808">Transferase</keyword>
<dbReference type="SUPFAM" id="SSF53335">
    <property type="entry name" value="S-adenosyl-L-methionine-dependent methyltransferases"/>
    <property type="match status" value="1"/>
</dbReference>
<gene>
    <name evidence="2" type="ORF">CLV63_11291</name>
</gene>
<evidence type="ECO:0000256" key="1">
    <source>
        <dbReference type="SAM" id="MobiDB-lite"/>
    </source>
</evidence>
<keyword evidence="2" id="KW-0489">Methyltransferase</keyword>
<keyword evidence="3" id="KW-1185">Reference proteome</keyword>
<feature type="region of interest" description="Disordered" evidence="1">
    <location>
        <begin position="260"/>
        <end position="281"/>
    </location>
</feature>
<dbReference type="OrthoDB" id="4073278at2"/>
<feature type="region of interest" description="Disordered" evidence="1">
    <location>
        <begin position="1"/>
        <end position="21"/>
    </location>
</feature>